<keyword evidence="2" id="KW-1185">Reference proteome</keyword>
<evidence type="ECO:0000313" key="1">
    <source>
        <dbReference type="EnsemblPlants" id="AET3Gv20919900.1"/>
    </source>
</evidence>
<name>A0A453G8G7_AEGTS</name>
<reference evidence="1" key="3">
    <citation type="journal article" date="2017" name="Nature">
        <title>Genome sequence of the progenitor of the wheat D genome Aegilops tauschii.</title>
        <authorList>
            <person name="Luo M.C."/>
            <person name="Gu Y.Q."/>
            <person name="Puiu D."/>
            <person name="Wang H."/>
            <person name="Twardziok S.O."/>
            <person name="Deal K.R."/>
            <person name="Huo N."/>
            <person name="Zhu T."/>
            <person name="Wang L."/>
            <person name="Wang Y."/>
            <person name="McGuire P.E."/>
            <person name="Liu S."/>
            <person name="Long H."/>
            <person name="Ramasamy R.K."/>
            <person name="Rodriguez J.C."/>
            <person name="Van S.L."/>
            <person name="Yuan L."/>
            <person name="Wang Z."/>
            <person name="Xia Z."/>
            <person name="Xiao L."/>
            <person name="Anderson O.D."/>
            <person name="Ouyang S."/>
            <person name="Liang Y."/>
            <person name="Zimin A.V."/>
            <person name="Pertea G."/>
            <person name="Qi P."/>
            <person name="Bennetzen J.L."/>
            <person name="Dai X."/>
            <person name="Dawson M.W."/>
            <person name="Muller H.G."/>
            <person name="Kugler K."/>
            <person name="Rivarola-Duarte L."/>
            <person name="Spannagl M."/>
            <person name="Mayer K.F.X."/>
            <person name="Lu F.H."/>
            <person name="Bevan M.W."/>
            <person name="Leroy P."/>
            <person name="Li P."/>
            <person name="You F.M."/>
            <person name="Sun Q."/>
            <person name="Liu Z."/>
            <person name="Lyons E."/>
            <person name="Wicker T."/>
            <person name="Salzberg S.L."/>
            <person name="Devos K.M."/>
            <person name="Dvorak J."/>
        </authorList>
    </citation>
    <scope>NUCLEOTIDE SEQUENCE [LARGE SCALE GENOMIC DNA]</scope>
    <source>
        <strain evidence="1">cv. AL8/78</strain>
    </source>
</reference>
<sequence length="111" mass="12789">MQFWSLEGADEAFGDFGRIDRLDSRTLERGHTKTFACWLWTWNVAHIPTTRALWVLKRGAGRVDEIIGYSPPDRRIPPPPGVRRYDMLIHVDRMEDWTPLSPRSSHSGQSG</sequence>
<reference evidence="1" key="5">
    <citation type="journal article" date="2021" name="G3 (Bethesda)">
        <title>Aegilops tauschii genome assembly Aet v5.0 features greater sequence contiguity and improved annotation.</title>
        <authorList>
            <person name="Wang L."/>
            <person name="Zhu T."/>
            <person name="Rodriguez J.C."/>
            <person name="Deal K.R."/>
            <person name="Dubcovsky J."/>
            <person name="McGuire P.E."/>
            <person name="Lux T."/>
            <person name="Spannagl M."/>
            <person name="Mayer K.F.X."/>
            <person name="Baldrich P."/>
            <person name="Meyers B.C."/>
            <person name="Huo N."/>
            <person name="Gu Y.Q."/>
            <person name="Zhou H."/>
            <person name="Devos K.M."/>
            <person name="Bennetzen J.L."/>
            <person name="Unver T."/>
            <person name="Budak H."/>
            <person name="Gulick P.J."/>
            <person name="Galiba G."/>
            <person name="Kalapos B."/>
            <person name="Nelson D.R."/>
            <person name="Li P."/>
            <person name="You F.M."/>
            <person name="Luo M.C."/>
            <person name="Dvorak J."/>
        </authorList>
    </citation>
    <scope>NUCLEOTIDE SEQUENCE [LARGE SCALE GENOMIC DNA]</scope>
    <source>
        <strain evidence="1">cv. AL8/78</strain>
    </source>
</reference>
<dbReference type="PANTHER" id="PTHR33087:SF47">
    <property type="entry name" value="DUF4283 DOMAIN-CONTAINING PROTEIN"/>
    <property type="match status" value="1"/>
</dbReference>
<dbReference type="InterPro" id="IPR053253">
    <property type="entry name" value="Sex_diff_modulator"/>
</dbReference>
<evidence type="ECO:0000313" key="2">
    <source>
        <dbReference type="Proteomes" id="UP000015105"/>
    </source>
</evidence>
<dbReference type="Proteomes" id="UP000015105">
    <property type="component" value="Chromosome 3D"/>
</dbReference>
<reference evidence="2" key="2">
    <citation type="journal article" date="2017" name="Nat. Plants">
        <title>The Aegilops tauschii genome reveals multiple impacts of transposons.</title>
        <authorList>
            <person name="Zhao G."/>
            <person name="Zou C."/>
            <person name="Li K."/>
            <person name="Wang K."/>
            <person name="Li T."/>
            <person name="Gao L."/>
            <person name="Zhang X."/>
            <person name="Wang H."/>
            <person name="Yang Z."/>
            <person name="Liu X."/>
            <person name="Jiang W."/>
            <person name="Mao L."/>
            <person name="Kong X."/>
            <person name="Jiao Y."/>
            <person name="Jia J."/>
        </authorList>
    </citation>
    <scope>NUCLEOTIDE SEQUENCE [LARGE SCALE GENOMIC DNA]</scope>
    <source>
        <strain evidence="2">cv. AL8/78</strain>
    </source>
</reference>
<protein>
    <submittedName>
        <fullName evidence="1">Uncharacterized protein</fullName>
    </submittedName>
</protein>
<accession>A0A453G8G7</accession>
<dbReference type="Gramene" id="AET3Gv20919900.1">
    <property type="protein sequence ID" value="AET3Gv20919900.1"/>
    <property type="gene ID" value="AET3Gv20919900"/>
</dbReference>
<proteinExistence type="predicted"/>
<dbReference type="PANTHER" id="PTHR33087">
    <property type="entry name" value="OS07G0539200 PROTEIN"/>
    <property type="match status" value="1"/>
</dbReference>
<reference evidence="1" key="4">
    <citation type="submission" date="2019-03" db="UniProtKB">
        <authorList>
            <consortium name="EnsemblPlants"/>
        </authorList>
    </citation>
    <scope>IDENTIFICATION</scope>
</reference>
<organism evidence="1 2">
    <name type="scientific">Aegilops tauschii subsp. strangulata</name>
    <name type="common">Goatgrass</name>
    <dbReference type="NCBI Taxonomy" id="200361"/>
    <lineage>
        <taxon>Eukaryota</taxon>
        <taxon>Viridiplantae</taxon>
        <taxon>Streptophyta</taxon>
        <taxon>Embryophyta</taxon>
        <taxon>Tracheophyta</taxon>
        <taxon>Spermatophyta</taxon>
        <taxon>Magnoliopsida</taxon>
        <taxon>Liliopsida</taxon>
        <taxon>Poales</taxon>
        <taxon>Poaceae</taxon>
        <taxon>BOP clade</taxon>
        <taxon>Pooideae</taxon>
        <taxon>Triticodae</taxon>
        <taxon>Triticeae</taxon>
        <taxon>Triticinae</taxon>
        <taxon>Aegilops</taxon>
    </lineage>
</organism>
<dbReference type="EnsemblPlants" id="AET3Gv20919900.1">
    <property type="protein sequence ID" value="AET3Gv20919900.1"/>
    <property type="gene ID" value="AET3Gv20919900"/>
</dbReference>
<dbReference type="AlphaFoldDB" id="A0A453G8G7"/>
<reference evidence="2" key="1">
    <citation type="journal article" date="2014" name="Science">
        <title>Ancient hybridizations among the ancestral genomes of bread wheat.</title>
        <authorList>
            <consortium name="International Wheat Genome Sequencing Consortium,"/>
            <person name="Marcussen T."/>
            <person name="Sandve S.R."/>
            <person name="Heier L."/>
            <person name="Spannagl M."/>
            <person name="Pfeifer M."/>
            <person name="Jakobsen K.S."/>
            <person name="Wulff B.B."/>
            <person name="Steuernagel B."/>
            <person name="Mayer K.F."/>
            <person name="Olsen O.A."/>
        </authorList>
    </citation>
    <scope>NUCLEOTIDE SEQUENCE [LARGE SCALE GENOMIC DNA]</scope>
    <source>
        <strain evidence="2">cv. AL8/78</strain>
    </source>
</reference>